<evidence type="ECO:0000256" key="2">
    <source>
        <dbReference type="ARBA" id="ARBA00022980"/>
    </source>
</evidence>
<dbReference type="GO" id="GO:0005840">
    <property type="term" value="C:ribosome"/>
    <property type="evidence" value="ECO:0007669"/>
    <property type="project" value="UniProtKB-KW"/>
</dbReference>
<keyword evidence="3 4" id="KW-0687">Ribonucleoprotein</keyword>
<dbReference type="Gene3D" id="3.10.290.70">
    <property type="match status" value="1"/>
</dbReference>
<dbReference type="PANTHER" id="PTHR10394">
    <property type="entry name" value="40S RIBOSOMAL PROTEIN S8"/>
    <property type="match status" value="1"/>
</dbReference>
<evidence type="ECO:0000256" key="4">
    <source>
        <dbReference type="RuleBase" id="RU000669"/>
    </source>
</evidence>
<evidence type="ECO:0000256" key="3">
    <source>
        <dbReference type="ARBA" id="ARBA00023274"/>
    </source>
</evidence>
<dbReference type="PROSITE" id="PS01193">
    <property type="entry name" value="RIBOSOMAL_S8E"/>
    <property type="match status" value="1"/>
</dbReference>
<dbReference type="InterPro" id="IPR018283">
    <property type="entry name" value="Ribosomal_eS8_CS"/>
</dbReference>
<name>G0USL0_TRYCI</name>
<comment type="similarity">
    <text evidence="1 4">Belongs to the eukaryotic ribosomal protein eS8 family.</text>
</comment>
<dbReference type="Pfam" id="PF01201">
    <property type="entry name" value="Ribosomal_S8e"/>
    <property type="match status" value="1"/>
</dbReference>
<keyword evidence="2 4" id="KW-0689">Ribosomal protein</keyword>
<dbReference type="AlphaFoldDB" id="G0USL0"/>
<sequence>MFIYLVYGSHICFVDYPVFLYRHTPPILAILFPKFNTTPSVGESIQTMGIVRSRLHKRKITGGKTKIHRKRMKAELGRLPANTKLGPRRVSPVRVRGGNFKLRGLRLDTGNFAWSTEASAQRARILDVVYNATSNELVRTKTLVKNCIVVVDAAPFRVWYAKRYGIDLAASKKKKAQAAVEKKAKKTAHATVEKYDINKASDKLRRKWAYRRKHHKIEKALADQLREGRLLARITSRPGQTGRADGALLEGAELQFYLKKLDKKKR</sequence>
<protein>
    <recommendedName>
        <fullName evidence="4">40S ribosomal protein S8</fullName>
    </recommendedName>
</protein>
<dbReference type="VEuPathDB" id="TriTrypDB:TcIL3000_8_6000"/>
<dbReference type="InterPro" id="IPR022309">
    <property type="entry name" value="Ribosomal_Se8/biogenesis_NSA2"/>
</dbReference>
<evidence type="ECO:0000256" key="1">
    <source>
        <dbReference type="ARBA" id="ARBA00005257"/>
    </source>
</evidence>
<dbReference type="NCBIfam" id="TIGR00307">
    <property type="entry name" value="eS8"/>
    <property type="match status" value="1"/>
</dbReference>
<organism evidence="5">
    <name type="scientific">Trypanosoma congolense (strain IL3000)</name>
    <dbReference type="NCBI Taxonomy" id="1068625"/>
    <lineage>
        <taxon>Eukaryota</taxon>
        <taxon>Discoba</taxon>
        <taxon>Euglenozoa</taxon>
        <taxon>Kinetoplastea</taxon>
        <taxon>Metakinetoplastina</taxon>
        <taxon>Trypanosomatida</taxon>
        <taxon>Trypanosomatidae</taxon>
        <taxon>Trypanosoma</taxon>
        <taxon>Nannomonas</taxon>
    </lineage>
</organism>
<accession>G0USL0</accession>
<dbReference type="EMBL" id="HE575321">
    <property type="protein sequence ID" value="CCC92373.1"/>
    <property type="molecule type" value="Genomic_DNA"/>
</dbReference>
<dbReference type="GO" id="GO:0006412">
    <property type="term" value="P:translation"/>
    <property type="evidence" value="ECO:0007669"/>
    <property type="project" value="InterPro"/>
</dbReference>
<gene>
    <name evidence="5" type="ORF">TCIL3000_8_6000</name>
</gene>
<dbReference type="InterPro" id="IPR042563">
    <property type="entry name" value="Ribosomal_protein_eS8_euk"/>
</dbReference>
<reference evidence="5" key="1">
    <citation type="journal article" date="2012" name="Proc. Natl. Acad. Sci. U.S.A.">
        <title>Antigenic diversity is generated by distinct evolutionary mechanisms in African trypanosome species.</title>
        <authorList>
            <person name="Jackson A.P."/>
            <person name="Berry A."/>
            <person name="Aslett M."/>
            <person name="Allison H.C."/>
            <person name="Burton P."/>
            <person name="Vavrova-Anderson J."/>
            <person name="Brown R."/>
            <person name="Browne H."/>
            <person name="Corton N."/>
            <person name="Hauser H."/>
            <person name="Gamble J."/>
            <person name="Gilderthorp R."/>
            <person name="Marcello L."/>
            <person name="McQuillan J."/>
            <person name="Otto T.D."/>
            <person name="Quail M.A."/>
            <person name="Sanders M.J."/>
            <person name="van Tonder A."/>
            <person name="Ginger M.L."/>
            <person name="Field M.C."/>
            <person name="Barry J.D."/>
            <person name="Hertz-Fowler C."/>
            <person name="Berriman M."/>
        </authorList>
    </citation>
    <scope>NUCLEOTIDE SEQUENCE</scope>
    <source>
        <strain evidence="5">IL3000</strain>
    </source>
</reference>
<dbReference type="GO" id="GO:0003735">
    <property type="term" value="F:structural constituent of ribosome"/>
    <property type="evidence" value="ECO:0007669"/>
    <property type="project" value="InterPro"/>
</dbReference>
<dbReference type="GO" id="GO:1990904">
    <property type="term" value="C:ribonucleoprotein complex"/>
    <property type="evidence" value="ECO:0007669"/>
    <property type="project" value="UniProtKB-KW"/>
</dbReference>
<evidence type="ECO:0000313" key="5">
    <source>
        <dbReference type="EMBL" id="CCC92373.1"/>
    </source>
</evidence>
<dbReference type="Gene3D" id="1.10.168.20">
    <property type="entry name" value="Ribosomal protein S8e, subdomain"/>
    <property type="match status" value="1"/>
</dbReference>
<proteinExistence type="inferred from homology"/>
<dbReference type="InterPro" id="IPR001047">
    <property type="entry name" value="Ribosomal_eS8"/>
</dbReference>
<dbReference type="FunFam" id="3.10.290.70:FF:000008">
    <property type="entry name" value="40S ribosomal protein S8"/>
    <property type="match status" value="1"/>
</dbReference>
<dbReference type="CDD" id="cd11380">
    <property type="entry name" value="Ribosomal_S8e_like"/>
    <property type="match status" value="1"/>
</dbReference>